<dbReference type="EMBL" id="FNNI01000001">
    <property type="protein sequence ID" value="SDW22798.1"/>
    <property type="molecule type" value="Genomic_DNA"/>
</dbReference>
<dbReference type="RefSeq" id="WP_092567810.1">
    <property type="nucleotide sequence ID" value="NZ_BMXH01000001.1"/>
</dbReference>
<dbReference type="AlphaFoldDB" id="A0A1H2RU38"/>
<evidence type="ECO:0000313" key="1">
    <source>
        <dbReference type="EMBL" id="SDW22798.1"/>
    </source>
</evidence>
<dbReference type="Pfam" id="PF05742">
    <property type="entry name" value="TANGO2"/>
    <property type="match status" value="1"/>
</dbReference>
<dbReference type="PANTHER" id="PTHR17985:SF8">
    <property type="entry name" value="TRANSPORT AND GOLGI ORGANIZATION PROTEIN 2 HOMOLOG"/>
    <property type="match status" value="1"/>
</dbReference>
<dbReference type="Proteomes" id="UP000198500">
    <property type="component" value="Unassembled WGS sequence"/>
</dbReference>
<dbReference type="OrthoDB" id="4380123at2"/>
<organism evidence="1 2">
    <name type="scientific">Aidingimonas halophila</name>
    <dbReference type="NCBI Taxonomy" id="574349"/>
    <lineage>
        <taxon>Bacteria</taxon>
        <taxon>Pseudomonadati</taxon>
        <taxon>Pseudomonadota</taxon>
        <taxon>Gammaproteobacteria</taxon>
        <taxon>Oceanospirillales</taxon>
        <taxon>Halomonadaceae</taxon>
        <taxon>Aidingimonas</taxon>
    </lineage>
</organism>
<accession>A0A1H2RU38</accession>
<name>A0A1H2RU38_9GAMM</name>
<proteinExistence type="predicted"/>
<keyword evidence="2" id="KW-1185">Reference proteome</keyword>
<reference evidence="1 2" key="1">
    <citation type="submission" date="2016-10" db="EMBL/GenBank/DDBJ databases">
        <authorList>
            <person name="de Groot N.N."/>
        </authorList>
    </citation>
    <scope>NUCLEOTIDE SEQUENCE [LARGE SCALE GENOMIC DNA]</scope>
    <source>
        <strain evidence="1 2">DSM 19219</strain>
    </source>
</reference>
<protein>
    <submittedName>
        <fullName evidence="1">Uncharacterized conserved protein, contains NRDE domain</fullName>
    </submittedName>
</protein>
<sequence>MCLIAFDFAPETAVWLRLIANRDEFHARDTDPLGYWQDAPDILGGRDRVAGGGWLAVHRHGRIAAVTNVRDMGLDMPEAPLSRGLLVRGALECEDLGAWLDQLATEHASRYAGFNLLAGDGRHMWHLHHGRGMPRLTPLSSGLHTISNASLDTPWPKTERVREGLARSLASGDWPHGALAVMANTRPVTDDTQLPDTGIGLERERQLSSPFIVGEGYGTRATTWLTWHADGQIDMAERRYGPNGRWLGETALSLDLNNRA</sequence>
<dbReference type="STRING" id="574349.SAMN05443545_101403"/>
<dbReference type="InterPro" id="IPR008551">
    <property type="entry name" value="TANGO2"/>
</dbReference>
<gene>
    <name evidence="1" type="ORF">SAMN05443545_101403</name>
</gene>
<evidence type="ECO:0000313" key="2">
    <source>
        <dbReference type="Proteomes" id="UP000198500"/>
    </source>
</evidence>
<dbReference type="PANTHER" id="PTHR17985">
    <property type="entry name" value="SER/THR-RICH PROTEIN T10 IN DGCR REGION"/>
    <property type="match status" value="1"/>
</dbReference>